<reference evidence="3" key="1">
    <citation type="submission" date="2008-01" db="EMBL/GenBank/DDBJ databases">
        <title>Complete sequence of chromosome of Caulobacter sp. K31.</title>
        <authorList>
            <consortium name="US DOE Joint Genome Institute"/>
            <person name="Copeland A."/>
            <person name="Lucas S."/>
            <person name="Lapidus A."/>
            <person name="Barry K."/>
            <person name="Glavina del Rio T."/>
            <person name="Dalin E."/>
            <person name="Tice H."/>
            <person name="Pitluck S."/>
            <person name="Bruce D."/>
            <person name="Goodwin L."/>
            <person name="Thompson L.S."/>
            <person name="Brettin T."/>
            <person name="Detter J.C."/>
            <person name="Han C."/>
            <person name="Schmutz J."/>
            <person name="Larimer F."/>
            <person name="Land M."/>
            <person name="Hauser L."/>
            <person name="Kyrpides N."/>
            <person name="Kim E."/>
            <person name="Stephens C."/>
            <person name="Richardson P."/>
        </authorList>
    </citation>
    <scope>NUCLEOTIDE SEQUENCE [LARGE SCALE GENOMIC DNA]</scope>
    <source>
        <strain evidence="3">K31</strain>
    </source>
</reference>
<sequence length="298" mass="31805">MEATTPDWQRPGARCTMSIEPPAAMRTAAFDWEYEVQVALPASYGVLLGKTYPVLWLTDGPFLLHLAVGLLNTLVIGGLAPEMIIVSVGCPSDAGATEFGRRRAIDFAPPGKSILFEGPGGDYFRKLGVPEGGEQKADHLLAFLIDEVRPSLERTYRMSSDHGLLGHSGGGMFASYALFARPGAFGRYIIGSPSSNAANRAAFRVEAEYASANADLKADVFFGAGELEIGKLGLAAWGIVSAPVLMAETLLLRQYPSLKLTTRIFPGKDHCSVIADIIAEGVRAVWADALDPPQKPPG</sequence>
<dbReference type="InterPro" id="IPR029058">
    <property type="entry name" value="AB_hydrolase_fold"/>
</dbReference>
<dbReference type="HOGENOM" id="CLU_983263_0_0_5"/>
<protein>
    <submittedName>
        <fullName evidence="3">Putative esterase</fullName>
    </submittedName>
</protein>
<dbReference type="InterPro" id="IPR000801">
    <property type="entry name" value="Esterase-like"/>
</dbReference>
<dbReference type="ESTHER" id="causk-b0svm9">
    <property type="family name" value="A85-IroE-IroD-Fes-Yiel"/>
</dbReference>
<accession>B0SVM9</accession>
<evidence type="ECO:0000313" key="3">
    <source>
        <dbReference type="EMBL" id="ABZ71497.1"/>
    </source>
</evidence>
<dbReference type="EMBL" id="CP000927">
    <property type="protein sequence ID" value="ABZ71497.1"/>
    <property type="molecule type" value="Genomic_DNA"/>
</dbReference>
<evidence type="ECO:0000256" key="1">
    <source>
        <dbReference type="ARBA" id="ARBA00005622"/>
    </source>
</evidence>
<dbReference type="InterPro" id="IPR052558">
    <property type="entry name" value="Siderophore_Hydrolase_D"/>
</dbReference>
<gene>
    <name evidence="3" type="ordered locus">Caul_2370</name>
</gene>
<dbReference type="GO" id="GO:0016788">
    <property type="term" value="F:hydrolase activity, acting on ester bonds"/>
    <property type="evidence" value="ECO:0007669"/>
    <property type="project" value="TreeGrafter"/>
</dbReference>
<dbReference type="Gene3D" id="3.40.50.1820">
    <property type="entry name" value="alpha/beta hydrolase"/>
    <property type="match status" value="1"/>
</dbReference>
<dbReference type="Pfam" id="PF00756">
    <property type="entry name" value="Esterase"/>
    <property type="match status" value="1"/>
</dbReference>
<dbReference type="AlphaFoldDB" id="B0SVM9"/>
<dbReference type="SUPFAM" id="SSF53474">
    <property type="entry name" value="alpha/beta-Hydrolases"/>
    <property type="match status" value="1"/>
</dbReference>
<dbReference type="STRING" id="366602.Caul_2370"/>
<organism evidence="3">
    <name type="scientific">Caulobacter sp. (strain K31)</name>
    <dbReference type="NCBI Taxonomy" id="366602"/>
    <lineage>
        <taxon>Bacteria</taxon>
        <taxon>Pseudomonadati</taxon>
        <taxon>Pseudomonadota</taxon>
        <taxon>Alphaproteobacteria</taxon>
        <taxon>Caulobacterales</taxon>
        <taxon>Caulobacteraceae</taxon>
        <taxon>Caulobacter</taxon>
    </lineage>
</organism>
<dbReference type="PANTHER" id="PTHR40841">
    <property type="entry name" value="SIDEROPHORE TRIACETYLFUSARININE C ESTERASE"/>
    <property type="match status" value="1"/>
</dbReference>
<comment type="similarity">
    <text evidence="1">Belongs to the esterase D family.</text>
</comment>
<name>B0SVM9_CAUSK</name>
<dbReference type="eggNOG" id="COG2819">
    <property type="taxonomic scope" value="Bacteria"/>
</dbReference>
<dbReference type="KEGG" id="cak:Caul_2370"/>
<proteinExistence type="inferred from homology"/>
<dbReference type="PANTHER" id="PTHR40841:SF2">
    <property type="entry name" value="SIDEROPHORE-DEGRADING ESTERASE (EUROFUNG)"/>
    <property type="match status" value="1"/>
</dbReference>
<evidence type="ECO:0000256" key="2">
    <source>
        <dbReference type="ARBA" id="ARBA00022801"/>
    </source>
</evidence>
<keyword evidence="2" id="KW-0378">Hydrolase</keyword>